<evidence type="ECO:0000313" key="2">
    <source>
        <dbReference type="EMBL" id="SNR80603.1"/>
    </source>
</evidence>
<proteinExistence type="predicted"/>
<keyword evidence="1" id="KW-0472">Membrane</keyword>
<feature type="transmembrane region" description="Helical" evidence="1">
    <location>
        <begin position="30"/>
        <end position="48"/>
    </location>
</feature>
<evidence type="ECO:0000256" key="1">
    <source>
        <dbReference type="SAM" id="Phobius"/>
    </source>
</evidence>
<comment type="caution">
    <text evidence="2">The sequence shown here is derived from an EMBL/GenBank/DDBJ whole genome shotgun (WGS) entry which is preliminary data.</text>
</comment>
<keyword evidence="1" id="KW-0812">Transmembrane</keyword>
<evidence type="ECO:0000313" key="3">
    <source>
        <dbReference type="Proteomes" id="UP000198337"/>
    </source>
</evidence>
<gene>
    <name evidence="2" type="ORF">SAMN04488009_0165</name>
</gene>
<protein>
    <submittedName>
        <fullName evidence="2">Uncharacterized protein</fullName>
    </submittedName>
</protein>
<organism evidence="2 3">
    <name type="scientific">Maribacter sedimenticola</name>
    <dbReference type="NCBI Taxonomy" id="228956"/>
    <lineage>
        <taxon>Bacteria</taxon>
        <taxon>Pseudomonadati</taxon>
        <taxon>Bacteroidota</taxon>
        <taxon>Flavobacteriia</taxon>
        <taxon>Flavobacteriales</taxon>
        <taxon>Flavobacteriaceae</taxon>
        <taxon>Maribacter</taxon>
    </lineage>
</organism>
<accession>A0ABY1SMZ3</accession>
<name>A0ABY1SMZ3_9FLAO</name>
<keyword evidence="1" id="KW-1133">Transmembrane helix</keyword>
<sequence>MILRRSIQRIHLRFKLLEINITVKKQHKTYLLLALVLLVWGMIGYKFVNAINPSTNIPQLVDSSEKFVPKIIKERESFSIVADYRDPFLGTIKKPKSGIRKTAVKPVKKEVPKRNVTYTGFITDKGNNQKIFFVTIDGQQQMMSLNDTYQEVKLVQGTKNYIKVVYKGISEKISLIQ</sequence>
<reference evidence="2 3" key="1">
    <citation type="submission" date="2017-06" db="EMBL/GenBank/DDBJ databases">
        <authorList>
            <person name="Varghese N."/>
            <person name="Submissions S."/>
        </authorList>
    </citation>
    <scope>NUCLEOTIDE SEQUENCE [LARGE SCALE GENOMIC DNA]</scope>
    <source>
        <strain evidence="2 3">DSM 19840</strain>
    </source>
</reference>
<dbReference type="EMBL" id="FZNV01000011">
    <property type="protein sequence ID" value="SNR80603.1"/>
    <property type="molecule type" value="Genomic_DNA"/>
</dbReference>
<dbReference type="Proteomes" id="UP000198337">
    <property type="component" value="Unassembled WGS sequence"/>
</dbReference>
<keyword evidence="3" id="KW-1185">Reference proteome</keyword>